<name>A0A8T1QV43_CARIL</name>
<evidence type="ECO:0000313" key="1">
    <source>
        <dbReference type="EMBL" id="KAG6657821.1"/>
    </source>
</evidence>
<gene>
    <name evidence="1" type="ORF">CIPAW_04G117600</name>
</gene>
<protein>
    <submittedName>
        <fullName evidence="1">Uncharacterized protein</fullName>
    </submittedName>
</protein>
<keyword evidence="2" id="KW-1185">Reference proteome</keyword>
<sequence length="52" mass="5598">MGAGWGWVGLCVCAQESLKSKAELGLDTFSAPNIWTEFSNPHYSVVSSSDFS</sequence>
<dbReference type="AlphaFoldDB" id="A0A8T1QV43"/>
<reference evidence="1" key="1">
    <citation type="submission" date="2020-12" db="EMBL/GenBank/DDBJ databases">
        <title>WGS assembly of Carya illinoinensis cv. Pawnee.</title>
        <authorList>
            <person name="Platts A."/>
            <person name="Shu S."/>
            <person name="Wright S."/>
            <person name="Barry K."/>
            <person name="Edger P."/>
            <person name="Pires J.C."/>
            <person name="Schmutz J."/>
        </authorList>
    </citation>
    <scope>NUCLEOTIDE SEQUENCE</scope>
    <source>
        <tissue evidence="1">Leaf</tissue>
    </source>
</reference>
<accession>A0A8T1QV43</accession>
<dbReference type="EMBL" id="CM031812">
    <property type="protein sequence ID" value="KAG6657821.1"/>
    <property type="molecule type" value="Genomic_DNA"/>
</dbReference>
<dbReference type="Proteomes" id="UP000811609">
    <property type="component" value="Chromosome 4"/>
</dbReference>
<evidence type="ECO:0000313" key="2">
    <source>
        <dbReference type="Proteomes" id="UP000811609"/>
    </source>
</evidence>
<organism evidence="1 2">
    <name type="scientific">Carya illinoinensis</name>
    <name type="common">Pecan</name>
    <dbReference type="NCBI Taxonomy" id="32201"/>
    <lineage>
        <taxon>Eukaryota</taxon>
        <taxon>Viridiplantae</taxon>
        <taxon>Streptophyta</taxon>
        <taxon>Embryophyta</taxon>
        <taxon>Tracheophyta</taxon>
        <taxon>Spermatophyta</taxon>
        <taxon>Magnoliopsida</taxon>
        <taxon>eudicotyledons</taxon>
        <taxon>Gunneridae</taxon>
        <taxon>Pentapetalae</taxon>
        <taxon>rosids</taxon>
        <taxon>fabids</taxon>
        <taxon>Fagales</taxon>
        <taxon>Juglandaceae</taxon>
        <taxon>Carya</taxon>
    </lineage>
</organism>
<proteinExistence type="predicted"/>
<comment type="caution">
    <text evidence="1">The sequence shown here is derived from an EMBL/GenBank/DDBJ whole genome shotgun (WGS) entry which is preliminary data.</text>
</comment>